<dbReference type="Proteomes" id="UP001139344">
    <property type="component" value="Unassembled WGS sequence"/>
</dbReference>
<dbReference type="Pfam" id="PF16405">
    <property type="entry name" value="DUF5013"/>
    <property type="match status" value="1"/>
</dbReference>
<dbReference type="RefSeq" id="WP_240100194.1">
    <property type="nucleotide sequence ID" value="NZ_JAJSON010000025.1"/>
</dbReference>
<proteinExistence type="predicted"/>
<evidence type="ECO:0000313" key="3">
    <source>
        <dbReference type="Proteomes" id="UP001139344"/>
    </source>
</evidence>
<feature type="domain" description="DUF5013" evidence="1">
    <location>
        <begin position="238"/>
        <end position="380"/>
    </location>
</feature>
<dbReference type="InterPro" id="IPR032181">
    <property type="entry name" value="DUF5013"/>
</dbReference>
<dbReference type="Pfam" id="PF16389">
    <property type="entry name" value="DUF4998"/>
    <property type="match status" value="1"/>
</dbReference>
<protein>
    <submittedName>
        <fullName evidence="2">DUF5013 domain-containing protein</fullName>
    </submittedName>
</protein>
<sequence length="402" mass="44747">MRNFKYIVASCLIVLSIIGIVSCSEDNKDYLKYVENGETLYLAKVDSLEVFPGKNRVKIEGLIIGDPKVSEVRVYWNGQKDSVVVPIERTQGTDMFSKVIDGLEENVYNFQFRTFDDQGHKSIMESVTAEVYGDRYITTLFNRPIEKSVLIENDLAINFAAMDLSSGVIGSEVKYTTTAGTQNSVFLDIDDSVLDISDYENGSTFSYRTAFLPIETAIDTFYTEFEEIKPIPTPVLGNAAVPFIAAEADGRWGTLGEPWITNDAAKTHNGYGGWDEWNGNIFNLESGWGSPDIINGKIYQIVMVEEPATYQLKVSLMNNNHLPEDEGGKYIVVAKGDGLPDVENITTASEIMGYKRILEGTTEYTVEFTTEEEMSEISVGLISTQIGNKFSNILSWEIIVAN</sequence>
<evidence type="ECO:0000259" key="1">
    <source>
        <dbReference type="Pfam" id="PF16405"/>
    </source>
</evidence>
<organism evidence="2 3">
    <name type="scientific">Christiangramia crocea</name>
    <dbReference type="NCBI Taxonomy" id="2904124"/>
    <lineage>
        <taxon>Bacteria</taxon>
        <taxon>Pseudomonadati</taxon>
        <taxon>Bacteroidota</taxon>
        <taxon>Flavobacteriia</taxon>
        <taxon>Flavobacteriales</taxon>
        <taxon>Flavobacteriaceae</taxon>
        <taxon>Christiangramia</taxon>
    </lineage>
</organism>
<accession>A0A9X2A8V0</accession>
<dbReference type="PROSITE" id="PS51257">
    <property type="entry name" value="PROKAR_LIPOPROTEIN"/>
    <property type="match status" value="1"/>
</dbReference>
<gene>
    <name evidence="2" type="ORF">LU635_14420</name>
</gene>
<name>A0A9X2A8V0_9FLAO</name>
<dbReference type="EMBL" id="JAJSON010000025">
    <property type="protein sequence ID" value="MCG9972842.1"/>
    <property type="molecule type" value="Genomic_DNA"/>
</dbReference>
<keyword evidence="3" id="KW-1185">Reference proteome</keyword>
<evidence type="ECO:0000313" key="2">
    <source>
        <dbReference type="EMBL" id="MCG9972842.1"/>
    </source>
</evidence>
<comment type="caution">
    <text evidence="2">The sequence shown here is derived from an EMBL/GenBank/DDBJ whole genome shotgun (WGS) entry which is preliminary data.</text>
</comment>
<reference evidence="2" key="1">
    <citation type="submission" date="2021-12" db="EMBL/GenBank/DDBJ databases">
        <title>Description of Gramella crocea sp. nov., a new bacterium isolated from activated sludge.</title>
        <authorList>
            <person name="Zhang X."/>
        </authorList>
    </citation>
    <scope>NUCLEOTIDE SEQUENCE</scope>
    <source>
        <strain evidence="2">YB25</strain>
    </source>
</reference>
<dbReference type="AlphaFoldDB" id="A0A9X2A8V0"/>